<evidence type="ECO:0000256" key="7">
    <source>
        <dbReference type="ARBA" id="ARBA00023288"/>
    </source>
</evidence>
<keyword evidence="3" id="KW-0309">Germination</keyword>
<evidence type="ECO:0000256" key="6">
    <source>
        <dbReference type="ARBA" id="ARBA00023139"/>
    </source>
</evidence>
<evidence type="ECO:0000256" key="4">
    <source>
        <dbReference type="ARBA" id="ARBA00022729"/>
    </source>
</evidence>
<proteinExistence type="inferred from homology"/>
<evidence type="ECO:0000256" key="5">
    <source>
        <dbReference type="ARBA" id="ARBA00023136"/>
    </source>
</evidence>
<dbReference type="Pfam" id="PF25198">
    <property type="entry name" value="Spore_GerAC_N"/>
    <property type="match status" value="1"/>
</dbReference>
<evidence type="ECO:0000256" key="1">
    <source>
        <dbReference type="ARBA" id="ARBA00004635"/>
    </source>
</evidence>
<dbReference type="InterPro" id="IPR038501">
    <property type="entry name" value="Spore_GerAC_C_sf"/>
</dbReference>
<evidence type="ECO:0000256" key="2">
    <source>
        <dbReference type="ARBA" id="ARBA00007886"/>
    </source>
</evidence>
<keyword evidence="4" id="KW-0732">Signal</keyword>
<protein>
    <submittedName>
        <fullName evidence="10">Ger(X)C family spore germination protein</fullName>
    </submittedName>
</protein>
<keyword evidence="11" id="KW-1185">Reference proteome</keyword>
<keyword evidence="5" id="KW-0472">Membrane</keyword>
<keyword evidence="7" id="KW-0449">Lipoprotein</keyword>
<evidence type="ECO:0000313" key="11">
    <source>
        <dbReference type="Proteomes" id="UP000621560"/>
    </source>
</evidence>
<comment type="caution">
    <text evidence="10">The sequence shown here is derived from an EMBL/GenBank/DDBJ whole genome shotgun (WGS) entry which is preliminary data.</text>
</comment>
<dbReference type="RefSeq" id="WP_190918303.1">
    <property type="nucleotide sequence ID" value="NZ_JACXIZ010000021.1"/>
</dbReference>
<evidence type="ECO:0000259" key="8">
    <source>
        <dbReference type="Pfam" id="PF05504"/>
    </source>
</evidence>
<dbReference type="AlphaFoldDB" id="A0A927BST8"/>
<dbReference type="EMBL" id="JACXIZ010000021">
    <property type="protein sequence ID" value="MBD2846133.1"/>
    <property type="molecule type" value="Genomic_DNA"/>
</dbReference>
<sequence>MRRASLGWRKAIRIILLLVVLLLGSPGCALSPEVQNRAYVTAMGIDYEEGKWKAYIQVLNFSNIARTEAQTLGSPVPPWIGRGSGDTVTLALADAGKNAQLQAFWGHVKVLIMSENAMRQGTHEIQRAINRYREVRYTIFMFGTKEPIEQLLSTTSMFNLSPLDTIMFTGDQMRAPQSFLVPKKAHRVLAALSEPGSPAIIPSIQSSPNNWSEGTKSMAMYMITGGYFFDQFKMIGRLRLDELKGLRWSNPEVQELPVQIHADGAIQAVITLAAPKMKIQPITVGERTQFDIEVHAQGYVLELNRQLSLKELQDYVHAEAEADIRRTFAKGLSKGCDPLKLRYALYLSNPERMRNGGEEAASELRPDSIRSIRTEVHFAGFGKYKGRLD</sequence>
<evidence type="ECO:0000256" key="3">
    <source>
        <dbReference type="ARBA" id="ARBA00022544"/>
    </source>
</evidence>
<accession>A0A927BST8</accession>
<comment type="similarity">
    <text evidence="2">Belongs to the GerABKC lipoprotein family.</text>
</comment>
<dbReference type="Gene3D" id="3.30.300.210">
    <property type="entry name" value="Nutrient germinant receptor protein C, domain 3"/>
    <property type="match status" value="1"/>
</dbReference>
<name>A0A927BST8_9BACL</name>
<feature type="domain" description="Spore germination protein N-terminal" evidence="9">
    <location>
        <begin position="33"/>
        <end position="204"/>
    </location>
</feature>
<evidence type="ECO:0000259" key="9">
    <source>
        <dbReference type="Pfam" id="PF25198"/>
    </source>
</evidence>
<reference evidence="10" key="1">
    <citation type="submission" date="2020-09" db="EMBL/GenBank/DDBJ databases">
        <title>A novel bacterium of genus Paenibacillus, isolated from South China Sea.</title>
        <authorList>
            <person name="Huang H."/>
            <person name="Mo K."/>
            <person name="Hu Y."/>
        </authorList>
    </citation>
    <scope>NUCLEOTIDE SEQUENCE</scope>
    <source>
        <strain evidence="10">IB182496</strain>
    </source>
</reference>
<dbReference type="InterPro" id="IPR008844">
    <property type="entry name" value="Spore_GerAC-like"/>
</dbReference>
<dbReference type="Proteomes" id="UP000621560">
    <property type="component" value="Unassembled WGS sequence"/>
</dbReference>
<dbReference type="Pfam" id="PF05504">
    <property type="entry name" value="Spore_GerAC"/>
    <property type="match status" value="1"/>
</dbReference>
<organism evidence="10 11">
    <name type="scientific">Paenibacillus sabuli</name>
    <dbReference type="NCBI Taxonomy" id="2772509"/>
    <lineage>
        <taxon>Bacteria</taxon>
        <taxon>Bacillati</taxon>
        <taxon>Bacillota</taxon>
        <taxon>Bacilli</taxon>
        <taxon>Bacillales</taxon>
        <taxon>Paenibacillaceae</taxon>
        <taxon>Paenibacillus</taxon>
    </lineage>
</organism>
<dbReference type="PANTHER" id="PTHR35789:SF1">
    <property type="entry name" value="SPORE GERMINATION PROTEIN B3"/>
    <property type="match status" value="1"/>
</dbReference>
<dbReference type="GO" id="GO:0009847">
    <property type="term" value="P:spore germination"/>
    <property type="evidence" value="ECO:0007669"/>
    <property type="project" value="InterPro"/>
</dbReference>
<gene>
    <name evidence="10" type="ORF">IDH44_13085</name>
</gene>
<dbReference type="PANTHER" id="PTHR35789">
    <property type="entry name" value="SPORE GERMINATION PROTEIN B3"/>
    <property type="match status" value="1"/>
</dbReference>
<dbReference type="InterPro" id="IPR057336">
    <property type="entry name" value="GerAC_N"/>
</dbReference>
<comment type="subcellular location">
    <subcellularLocation>
        <location evidence="1">Membrane</location>
        <topology evidence="1">Lipid-anchor</topology>
    </subcellularLocation>
</comment>
<dbReference type="InterPro" id="IPR046953">
    <property type="entry name" value="Spore_GerAC-like_C"/>
</dbReference>
<dbReference type="GO" id="GO:0016020">
    <property type="term" value="C:membrane"/>
    <property type="evidence" value="ECO:0007669"/>
    <property type="project" value="UniProtKB-SubCell"/>
</dbReference>
<keyword evidence="6" id="KW-0564">Palmitate</keyword>
<evidence type="ECO:0000313" key="10">
    <source>
        <dbReference type="EMBL" id="MBD2846133.1"/>
    </source>
</evidence>
<feature type="domain" description="Spore germination GerAC-like C-terminal" evidence="8">
    <location>
        <begin position="225"/>
        <end position="353"/>
    </location>
</feature>